<dbReference type="Proteomes" id="UP000192907">
    <property type="component" value="Unassembled WGS sequence"/>
</dbReference>
<evidence type="ECO:0000256" key="1">
    <source>
        <dbReference type="ARBA" id="ARBA00022630"/>
    </source>
</evidence>
<reference evidence="5" key="1">
    <citation type="submission" date="2017-04" db="EMBL/GenBank/DDBJ databases">
        <authorList>
            <person name="Varghese N."/>
            <person name="Submissions S."/>
        </authorList>
    </citation>
    <scope>NUCLEOTIDE SEQUENCE [LARGE SCALE GENOMIC DNA]</scope>
    <source>
        <strain evidence="5">RKEM611</strain>
    </source>
</reference>
<evidence type="ECO:0000259" key="3">
    <source>
        <dbReference type="Pfam" id="PF00724"/>
    </source>
</evidence>
<proteinExistence type="predicted"/>
<dbReference type="GO" id="GO:0016491">
    <property type="term" value="F:oxidoreductase activity"/>
    <property type="evidence" value="ECO:0007669"/>
    <property type="project" value="UniProtKB-KW"/>
</dbReference>
<dbReference type="AlphaFoldDB" id="A0A1Y6CIX3"/>
<dbReference type="STRING" id="1513793.SAMN06296036_12469"/>
<evidence type="ECO:0000313" key="5">
    <source>
        <dbReference type="Proteomes" id="UP000192907"/>
    </source>
</evidence>
<dbReference type="CDD" id="cd02803">
    <property type="entry name" value="OYE_like_FMN_family"/>
    <property type="match status" value="1"/>
</dbReference>
<protein>
    <submittedName>
        <fullName evidence="4">2,4-dienoyl-CoA reductase</fullName>
    </submittedName>
</protein>
<accession>A0A1Y6CIX3</accession>
<dbReference type="InterPro" id="IPR013785">
    <property type="entry name" value="Aldolase_TIM"/>
</dbReference>
<evidence type="ECO:0000313" key="4">
    <source>
        <dbReference type="EMBL" id="SMF68840.1"/>
    </source>
</evidence>
<dbReference type="Pfam" id="PF00724">
    <property type="entry name" value="Oxidored_FMN"/>
    <property type="match status" value="1"/>
</dbReference>
<dbReference type="Gene3D" id="3.20.20.70">
    <property type="entry name" value="Aldolase class I"/>
    <property type="match status" value="1"/>
</dbReference>
<evidence type="ECO:0000256" key="2">
    <source>
        <dbReference type="ARBA" id="ARBA00023002"/>
    </source>
</evidence>
<dbReference type="InterPro" id="IPR051799">
    <property type="entry name" value="NADH_flavin_oxidoreductase"/>
</dbReference>
<keyword evidence="5" id="KW-1185">Reference proteome</keyword>
<name>A0A1Y6CIX3_9BACT</name>
<dbReference type="PANTHER" id="PTHR43656:SF2">
    <property type="entry name" value="BINDING OXIDOREDUCTASE, PUTATIVE (AFU_ORTHOLOGUE AFUA_2G08260)-RELATED"/>
    <property type="match status" value="1"/>
</dbReference>
<keyword evidence="1" id="KW-0285">Flavoprotein</keyword>
<organism evidence="4 5">
    <name type="scientific">Pseudobacteriovorax antillogorgiicola</name>
    <dbReference type="NCBI Taxonomy" id="1513793"/>
    <lineage>
        <taxon>Bacteria</taxon>
        <taxon>Pseudomonadati</taxon>
        <taxon>Bdellovibrionota</taxon>
        <taxon>Oligoflexia</taxon>
        <taxon>Oligoflexales</taxon>
        <taxon>Pseudobacteriovoracaceae</taxon>
        <taxon>Pseudobacteriovorax</taxon>
    </lineage>
</organism>
<gene>
    <name evidence="4" type="ORF">SAMN06296036_12469</name>
</gene>
<sequence>MNIKQQFKFKNGVTMANAIALAPMTNTQSHEDGRVSEDEIAWLRRRAKGGFGMVITCASHVLKEGQGWPGQMGIFADELLPGLQSAAQGIRDEGSLGVVQIYHGGIRSPKKLTGLTPQSAIAHAPSDNLPDGADPMSEATIERIIEGFIAAAVRAEKAGFDGIEVHGAHGYLLTQFMDTSNQRSDSWGGSYENRSRIYRRIVRGIRGKVSSSFLVGVRISPESYPGQGGLLLDESLRLSQDLIDDGIDFLHVSLWDVFKDSEQRPGESLLDIFVGAVDGQVPLMVAGKVSRPQQAEDVKNRGADLVALGRVAIGNPDWPHLAGDADYQPAEPPFSESYLREQALGSSFISYMKRWDGFVKAD</sequence>
<dbReference type="InterPro" id="IPR001155">
    <property type="entry name" value="OxRdtase_FMN_N"/>
</dbReference>
<keyword evidence="2" id="KW-0560">Oxidoreductase</keyword>
<dbReference type="EMBL" id="FWZT01000024">
    <property type="protein sequence ID" value="SMF68840.1"/>
    <property type="molecule type" value="Genomic_DNA"/>
</dbReference>
<dbReference type="RefSeq" id="WP_132323909.1">
    <property type="nucleotide sequence ID" value="NZ_FWZT01000024.1"/>
</dbReference>
<feature type="domain" description="NADH:flavin oxidoreductase/NADH oxidase N-terminal" evidence="3">
    <location>
        <begin position="7"/>
        <end position="320"/>
    </location>
</feature>
<dbReference type="GO" id="GO:0010181">
    <property type="term" value="F:FMN binding"/>
    <property type="evidence" value="ECO:0007669"/>
    <property type="project" value="InterPro"/>
</dbReference>
<dbReference type="OrthoDB" id="8523426at2"/>
<dbReference type="SUPFAM" id="SSF51395">
    <property type="entry name" value="FMN-linked oxidoreductases"/>
    <property type="match status" value="1"/>
</dbReference>
<dbReference type="PANTHER" id="PTHR43656">
    <property type="entry name" value="BINDING OXIDOREDUCTASE, PUTATIVE (AFU_ORTHOLOGUE AFUA_2G08260)-RELATED"/>
    <property type="match status" value="1"/>
</dbReference>